<name>A0A369KPS6_9BACT</name>
<dbReference type="PROSITE" id="PS00166">
    <property type="entry name" value="ENOYL_COA_HYDRATASE"/>
    <property type="match status" value="1"/>
</dbReference>
<dbReference type="SUPFAM" id="SSF52096">
    <property type="entry name" value="ClpP/crotonase"/>
    <property type="match status" value="1"/>
</dbReference>
<gene>
    <name evidence="3" type="ORF">DCC88_10495</name>
</gene>
<evidence type="ECO:0000256" key="2">
    <source>
        <dbReference type="RuleBase" id="RU003707"/>
    </source>
</evidence>
<dbReference type="Gene3D" id="3.90.226.10">
    <property type="entry name" value="2-enoyl-CoA Hydratase, Chain A, domain 1"/>
    <property type="match status" value="1"/>
</dbReference>
<evidence type="ECO:0000256" key="1">
    <source>
        <dbReference type="ARBA" id="ARBA00005254"/>
    </source>
</evidence>
<dbReference type="PANTHER" id="PTHR11941">
    <property type="entry name" value="ENOYL-COA HYDRATASE-RELATED"/>
    <property type="match status" value="1"/>
</dbReference>
<dbReference type="Pfam" id="PF00378">
    <property type="entry name" value="ECH_1"/>
    <property type="match status" value="1"/>
</dbReference>
<dbReference type="AlphaFoldDB" id="A0A369KPS6"/>
<organism evidence="3 4">
    <name type="scientific">Spirobacillus cienkowskii</name>
    <dbReference type="NCBI Taxonomy" id="495820"/>
    <lineage>
        <taxon>Bacteria</taxon>
        <taxon>Pseudomonadati</taxon>
        <taxon>Bdellovibrionota</taxon>
        <taxon>Oligoflexia</taxon>
        <taxon>Silvanigrellales</taxon>
        <taxon>Spirobacillus</taxon>
    </lineage>
</organism>
<evidence type="ECO:0000313" key="3">
    <source>
        <dbReference type="EMBL" id="RDB35370.1"/>
    </source>
</evidence>
<dbReference type="CDD" id="cd06558">
    <property type="entry name" value="crotonase-like"/>
    <property type="match status" value="1"/>
</dbReference>
<proteinExistence type="inferred from homology"/>
<comment type="similarity">
    <text evidence="1 2">Belongs to the enoyl-CoA hydratase/isomerase family.</text>
</comment>
<dbReference type="GO" id="GO:0016853">
    <property type="term" value="F:isomerase activity"/>
    <property type="evidence" value="ECO:0007669"/>
    <property type="project" value="UniProtKB-KW"/>
</dbReference>
<reference evidence="3" key="1">
    <citation type="submission" date="2018-04" db="EMBL/GenBank/DDBJ databases">
        <title>Draft genome sequence of the Candidatus Spirobacillus cienkowskii, a pathogen of freshwater Daphnia species, reconstructed from hemolymph metagenomic reads.</title>
        <authorList>
            <person name="Bresciani L."/>
            <person name="Lemos L.N."/>
            <person name="Wale N."/>
            <person name="Lin J.Y."/>
            <person name="Fernandes G.R."/>
            <person name="Duffy M.A."/>
            <person name="Rodrigues J.M."/>
        </authorList>
    </citation>
    <scope>NUCLEOTIDE SEQUENCE [LARGE SCALE GENOMIC DNA]</scope>
    <source>
        <strain evidence="3">Binning01</strain>
    </source>
</reference>
<keyword evidence="4" id="KW-1185">Reference proteome</keyword>
<dbReference type="EMBL" id="QOVW01000088">
    <property type="protein sequence ID" value="RDB35370.1"/>
    <property type="molecule type" value="Genomic_DNA"/>
</dbReference>
<dbReference type="InterPro" id="IPR018376">
    <property type="entry name" value="Enoyl-CoA_hyd/isom_CS"/>
</dbReference>
<dbReference type="Proteomes" id="UP000253934">
    <property type="component" value="Unassembled WGS sequence"/>
</dbReference>
<evidence type="ECO:0000313" key="4">
    <source>
        <dbReference type="Proteomes" id="UP000253934"/>
    </source>
</evidence>
<dbReference type="InterPro" id="IPR001753">
    <property type="entry name" value="Enoyl-CoA_hydra/iso"/>
</dbReference>
<sequence>MVKLVDGEEFLIHAEENICYVVLNSPSTKNAISLRMSHIMQSLSFNFENKKSTFEEFLINYNCVLIVLKSAVTGVFSSGGNLKDLKNNSLEDCQQYGASIRSFCNLLNSISIPSVAILSGPSYGGGVELALATDFRWSVGKNYDFHLSQTRFGIPAGWNGMLRLTELCPNLYPKKVAALQVGKCSLTSTQLLRLGLVDQTFTTAKSCQQNLIKWKDNIVDCPKPIRDDLMNRQKILNKSLLYEYDINIFNKYFLKEEHKKRIHNFFSVKNK</sequence>
<comment type="caution">
    <text evidence="3">The sequence shown here is derived from an EMBL/GenBank/DDBJ whole genome shotgun (WGS) entry which is preliminary data.</text>
</comment>
<dbReference type="InterPro" id="IPR029045">
    <property type="entry name" value="ClpP/crotonase-like_dom_sf"/>
</dbReference>
<accession>A0A369KPS6</accession>
<protein>
    <submittedName>
        <fullName evidence="3">Enoyl-CoA hydratase/isomerase family protein</fullName>
    </submittedName>
</protein>
<dbReference type="PANTHER" id="PTHR11941:SF54">
    <property type="entry name" value="ENOYL-COA HYDRATASE, MITOCHONDRIAL"/>
    <property type="match status" value="1"/>
</dbReference>
<dbReference type="GO" id="GO:0006635">
    <property type="term" value="P:fatty acid beta-oxidation"/>
    <property type="evidence" value="ECO:0007669"/>
    <property type="project" value="TreeGrafter"/>
</dbReference>